<reference evidence="1 2" key="1">
    <citation type="journal article" date="2015" name="Sci. Rep.">
        <title>Chromosome-level genome map provides insights into diverse defense mechanisms in the medicinal fungus Ganoderma sinense.</title>
        <authorList>
            <person name="Zhu Y."/>
            <person name="Xu J."/>
            <person name="Sun C."/>
            <person name="Zhou S."/>
            <person name="Xu H."/>
            <person name="Nelson D.R."/>
            <person name="Qian J."/>
            <person name="Song J."/>
            <person name="Luo H."/>
            <person name="Xiang L."/>
            <person name="Li Y."/>
            <person name="Xu Z."/>
            <person name="Ji A."/>
            <person name="Wang L."/>
            <person name="Lu S."/>
            <person name="Hayward A."/>
            <person name="Sun W."/>
            <person name="Li X."/>
            <person name="Schwartz D.C."/>
            <person name="Wang Y."/>
            <person name="Chen S."/>
        </authorList>
    </citation>
    <scope>NUCLEOTIDE SEQUENCE [LARGE SCALE GENOMIC DNA]</scope>
    <source>
        <strain evidence="1 2">ZZ0214-1</strain>
    </source>
</reference>
<keyword evidence="2" id="KW-1185">Reference proteome</keyword>
<dbReference type="EMBL" id="AYKW01000034">
    <property type="protein sequence ID" value="PIL27501.1"/>
    <property type="molecule type" value="Genomic_DNA"/>
</dbReference>
<name>A0A2G8S163_9APHY</name>
<organism evidence="1 2">
    <name type="scientific">Ganoderma sinense ZZ0214-1</name>
    <dbReference type="NCBI Taxonomy" id="1077348"/>
    <lineage>
        <taxon>Eukaryota</taxon>
        <taxon>Fungi</taxon>
        <taxon>Dikarya</taxon>
        <taxon>Basidiomycota</taxon>
        <taxon>Agaricomycotina</taxon>
        <taxon>Agaricomycetes</taxon>
        <taxon>Polyporales</taxon>
        <taxon>Polyporaceae</taxon>
        <taxon>Ganoderma</taxon>
    </lineage>
</organism>
<dbReference type="AlphaFoldDB" id="A0A2G8S163"/>
<sequence>MNAREPSPYSVGMLISKIPKREYGWSSTLVVSRLEAQDIRRATLTSSSRFCCFNTSTSIPAISSKKAGRSCLEPMTFHSCDMNRRFRGAIGSWSVQPLVNHLLRRNLDFAPCGRSSCGTSTTKA</sequence>
<accession>A0A2G8S163</accession>
<comment type="caution">
    <text evidence="1">The sequence shown here is derived from an EMBL/GenBank/DDBJ whole genome shotgun (WGS) entry which is preliminary data.</text>
</comment>
<evidence type="ECO:0000313" key="2">
    <source>
        <dbReference type="Proteomes" id="UP000230002"/>
    </source>
</evidence>
<dbReference type="Proteomes" id="UP000230002">
    <property type="component" value="Unassembled WGS sequence"/>
</dbReference>
<gene>
    <name evidence="1" type="ORF">GSI_10652</name>
</gene>
<evidence type="ECO:0000313" key="1">
    <source>
        <dbReference type="EMBL" id="PIL27501.1"/>
    </source>
</evidence>
<proteinExistence type="predicted"/>
<protein>
    <submittedName>
        <fullName evidence="1">Uncharacterized protein</fullName>
    </submittedName>
</protein>